<feature type="short sequence motif" description="GXSXG" evidence="4">
    <location>
        <begin position="36"/>
        <end position="40"/>
    </location>
</feature>
<dbReference type="RefSeq" id="WP_209685633.1">
    <property type="nucleotide sequence ID" value="NZ_JAGGLU010000001.1"/>
</dbReference>
<gene>
    <name evidence="6" type="ORF">J2Z60_000273</name>
</gene>
<dbReference type="InterPro" id="IPR050301">
    <property type="entry name" value="NTE"/>
</dbReference>
<sequence length="282" mass="32452">MKTSLVLEGGAIRDIFTMGVLDVFYHHGIRFDQAVGVSAGAAFGVNFKSHQPGRALRYNKNYGMRDDYASWKHWRSTGDLYNVDMCYRLIPDILDPFDYDTFEEDPMDFWVCATDIVSGKPTFYKLKNGHGIDMEWIHASASIPIFAQPVEIKGHYYWDGGVSDSIPIDFFPRFGPTKQVVITTQPRNYRKDPKENRLLYRQIFKNSFPAVYERLRTRAADYNAVLEQMKQLETNSEILVIAPPEPVDVKTIKNPPHMVQRAYDMGTNQGLRYLSQVKGFIE</sequence>
<dbReference type="Pfam" id="PF19890">
    <property type="entry name" value="DUF6363"/>
    <property type="match status" value="1"/>
</dbReference>
<dbReference type="InterPro" id="IPR016035">
    <property type="entry name" value="Acyl_Trfase/lysoPLipase"/>
</dbReference>
<organism evidence="6 7">
    <name type="scientific">Lactobacillus colini</name>
    <dbReference type="NCBI Taxonomy" id="1819254"/>
    <lineage>
        <taxon>Bacteria</taxon>
        <taxon>Bacillati</taxon>
        <taxon>Bacillota</taxon>
        <taxon>Bacilli</taxon>
        <taxon>Lactobacillales</taxon>
        <taxon>Lactobacillaceae</taxon>
        <taxon>Lactobacillus</taxon>
    </lineage>
</organism>
<evidence type="ECO:0000313" key="7">
    <source>
        <dbReference type="Proteomes" id="UP001519292"/>
    </source>
</evidence>
<feature type="active site" description="Proton acceptor" evidence="4">
    <location>
        <position position="159"/>
    </location>
</feature>
<keyword evidence="3 4" id="KW-0443">Lipid metabolism</keyword>
<reference evidence="6 7" key="1">
    <citation type="submission" date="2021-03" db="EMBL/GenBank/DDBJ databases">
        <title>Genomic Encyclopedia of Type Strains, Phase IV (KMG-IV): sequencing the most valuable type-strain genomes for metagenomic binning, comparative biology and taxonomic classification.</title>
        <authorList>
            <person name="Goeker M."/>
        </authorList>
    </citation>
    <scope>NUCLEOTIDE SEQUENCE [LARGE SCALE GENOMIC DNA]</scope>
    <source>
        <strain evidence="6 7">DSM 101872</strain>
    </source>
</reference>
<dbReference type="CDD" id="cd07208">
    <property type="entry name" value="Pat_hypo_Ecoli_yjju_like"/>
    <property type="match status" value="1"/>
</dbReference>
<protein>
    <submittedName>
        <fullName evidence="6">Patatin/cPLA2 family phospholipase</fullName>
    </submittedName>
</protein>
<dbReference type="PANTHER" id="PTHR14226:SF25">
    <property type="entry name" value="PHOSPHOESTERASE"/>
    <property type="match status" value="1"/>
</dbReference>
<dbReference type="PROSITE" id="PS51635">
    <property type="entry name" value="PNPLA"/>
    <property type="match status" value="1"/>
</dbReference>
<feature type="active site" description="Nucleophile" evidence="4">
    <location>
        <position position="38"/>
    </location>
</feature>
<dbReference type="InterPro" id="IPR045943">
    <property type="entry name" value="DUF6363"/>
</dbReference>
<evidence type="ECO:0000256" key="3">
    <source>
        <dbReference type="ARBA" id="ARBA00023098"/>
    </source>
</evidence>
<dbReference type="Pfam" id="PF01734">
    <property type="entry name" value="Patatin"/>
    <property type="match status" value="1"/>
</dbReference>
<dbReference type="Gene3D" id="3.40.1090.10">
    <property type="entry name" value="Cytosolic phospholipase A2 catalytic domain"/>
    <property type="match status" value="2"/>
</dbReference>
<keyword evidence="7" id="KW-1185">Reference proteome</keyword>
<evidence type="ECO:0000256" key="1">
    <source>
        <dbReference type="ARBA" id="ARBA00022801"/>
    </source>
</evidence>
<name>A0ABS4MBQ3_9LACO</name>
<dbReference type="SUPFAM" id="SSF52151">
    <property type="entry name" value="FabD/lysophospholipase-like"/>
    <property type="match status" value="1"/>
</dbReference>
<feature type="short sequence motif" description="DGA/G" evidence="4">
    <location>
        <begin position="159"/>
        <end position="161"/>
    </location>
</feature>
<dbReference type="Proteomes" id="UP001519292">
    <property type="component" value="Unassembled WGS sequence"/>
</dbReference>
<comment type="caution">
    <text evidence="6">The sequence shown here is derived from an EMBL/GenBank/DDBJ whole genome shotgun (WGS) entry which is preliminary data.</text>
</comment>
<proteinExistence type="predicted"/>
<keyword evidence="2 4" id="KW-0442">Lipid degradation</keyword>
<comment type="caution">
    <text evidence="4">Lacks conserved residue(s) required for the propagation of feature annotation.</text>
</comment>
<dbReference type="EMBL" id="JAGGLU010000001">
    <property type="protein sequence ID" value="MBP2057111.1"/>
    <property type="molecule type" value="Genomic_DNA"/>
</dbReference>
<evidence type="ECO:0000256" key="2">
    <source>
        <dbReference type="ARBA" id="ARBA00022963"/>
    </source>
</evidence>
<dbReference type="PANTHER" id="PTHR14226">
    <property type="entry name" value="NEUROPATHY TARGET ESTERASE/SWISS CHEESE D.MELANOGASTER"/>
    <property type="match status" value="1"/>
</dbReference>
<dbReference type="InterPro" id="IPR037483">
    <property type="entry name" value="YjjU-like"/>
</dbReference>
<accession>A0ABS4MBQ3</accession>
<keyword evidence="1 4" id="KW-0378">Hydrolase</keyword>
<evidence type="ECO:0000313" key="6">
    <source>
        <dbReference type="EMBL" id="MBP2057111.1"/>
    </source>
</evidence>
<evidence type="ECO:0000259" key="5">
    <source>
        <dbReference type="PROSITE" id="PS51635"/>
    </source>
</evidence>
<evidence type="ECO:0000256" key="4">
    <source>
        <dbReference type="PROSITE-ProRule" id="PRU01161"/>
    </source>
</evidence>
<dbReference type="InterPro" id="IPR002641">
    <property type="entry name" value="PNPLA_dom"/>
</dbReference>
<feature type="domain" description="PNPLA" evidence="5">
    <location>
        <begin position="5"/>
        <end position="172"/>
    </location>
</feature>